<dbReference type="InterPro" id="IPR043130">
    <property type="entry name" value="CDP-OH_PTrfase_TM_dom"/>
</dbReference>
<organism evidence="4 5">
    <name type="scientific">Janibacter terrae</name>
    <dbReference type="NCBI Taxonomy" id="103817"/>
    <lineage>
        <taxon>Bacteria</taxon>
        <taxon>Bacillati</taxon>
        <taxon>Actinomycetota</taxon>
        <taxon>Actinomycetes</taxon>
        <taxon>Micrococcales</taxon>
        <taxon>Intrasporangiaceae</taxon>
        <taxon>Janibacter</taxon>
    </lineage>
</organism>
<keyword evidence="3" id="KW-1133">Transmembrane helix</keyword>
<comment type="similarity">
    <text evidence="2">Belongs to the CDP-alcohol phosphatidyltransferase class-I family.</text>
</comment>
<feature type="transmembrane region" description="Helical" evidence="3">
    <location>
        <begin position="304"/>
        <end position="322"/>
    </location>
</feature>
<keyword evidence="1 2" id="KW-0808">Transferase</keyword>
<name>A0ABZ2FDM3_9MICO</name>
<gene>
    <name evidence="4" type="ORF">N5P18_11305</name>
</gene>
<dbReference type="PROSITE" id="PS00379">
    <property type="entry name" value="CDP_ALCOHOL_P_TRANSF"/>
    <property type="match status" value="1"/>
</dbReference>
<sequence>MTTPRVLVPARAVGAPRTGTCASVGTAGLATLLALLGEVAGLTAPGWAVGSVCGGALTLYLLRGLAAAGSRSPGPADLITYGRGLLACGVAGLAAESLVAQPQPAAVLVLAAPGLVLDAVDGRLARRTGTVSPFGARFDGEVDAFLILALSVFVAPTYGWWVLAAGLARYAFAAAGVVLPWLRGPLGYRYWRKVVTATVGVVLAVAASGVLPHGWMEAALVGALALLTESFGRDVRTLWRARHPGRRRVAPFVLGVVALAALWFALVAPADPARMSVLALLRIPLEAVALAGLAVLLPSRWAAVLGAGAGLVLGVVTVLKVLDLGAVTVLGRPFEVTTDGPLLASGLSFVDDSAGPWAARGAVVVTAVLVLAALAGLPRATTRLVRAARHHRRVAERLVLVSATVWVVAAGAGLRSSAGPVAVTGSGPYVVDKGRASLEARHDLAQFEQQVTDDPFASAPPDLAGLAGKDVLVVFVESYGRVAVEGPGSGRVRGLLRAGGDSLGSRGFAARSGYLTSPTFGGSSWLAHATVQAGVPVTDQLRYEVLLGSGRSTVSSILGRGGWRSVALLPSVDRPWPQGQRFYDFDRVYGTHDLGYAGPRFGFSKVPDQFALTEFGRRELTPSGRPRVVAQIELTSSHGPWAPLPTRVDPTDLGDGSVYDDIAARAVGPAQLLRHREDVPAAYRQSIAYSLTSVLDLLRAHDDEDLVVVLLGDHQPASVVSGHGGNRDVPVSVVARDRTVVDRIAAWGWTPGLVPDRGAPVWPMADFRDRFLTSQSTR</sequence>
<feature type="transmembrane region" description="Helical" evidence="3">
    <location>
        <begin position="357"/>
        <end position="377"/>
    </location>
</feature>
<feature type="transmembrane region" description="Helical" evidence="3">
    <location>
        <begin position="398"/>
        <end position="414"/>
    </location>
</feature>
<dbReference type="InterPro" id="IPR048254">
    <property type="entry name" value="CDP_ALCOHOL_P_TRANSF_CS"/>
</dbReference>
<feature type="transmembrane region" description="Helical" evidence="3">
    <location>
        <begin position="252"/>
        <end position="270"/>
    </location>
</feature>
<evidence type="ECO:0000313" key="5">
    <source>
        <dbReference type="Proteomes" id="UP001381003"/>
    </source>
</evidence>
<evidence type="ECO:0000313" key="4">
    <source>
        <dbReference type="EMBL" id="WWF04277.1"/>
    </source>
</evidence>
<evidence type="ECO:0000256" key="1">
    <source>
        <dbReference type="ARBA" id="ARBA00022679"/>
    </source>
</evidence>
<evidence type="ECO:0000256" key="3">
    <source>
        <dbReference type="SAM" id="Phobius"/>
    </source>
</evidence>
<dbReference type="EMBL" id="CP104874">
    <property type="protein sequence ID" value="WWF04277.1"/>
    <property type="molecule type" value="Genomic_DNA"/>
</dbReference>
<keyword evidence="3" id="KW-0472">Membrane</keyword>
<dbReference type="Pfam" id="PF01066">
    <property type="entry name" value="CDP-OH_P_transf"/>
    <property type="match status" value="1"/>
</dbReference>
<dbReference type="Gene3D" id="3.40.720.10">
    <property type="entry name" value="Alkaline Phosphatase, subunit A"/>
    <property type="match status" value="1"/>
</dbReference>
<dbReference type="Proteomes" id="UP001381003">
    <property type="component" value="Chromosome"/>
</dbReference>
<reference evidence="4 5" key="1">
    <citation type="submission" date="2022-09" db="EMBL/GenBank/DDBJ databases">
        <title>Complete genome sequence of Janibacter terrae strain COS04-44, PCL-degrading bacteria isolated from oil spilled coast.</title>
        <authorList>
            <person name="Park H."/>
            <person name="Kim J.Y."/>
            <person name="An S.H."/>
            <person name="Lee C.M."/>
            <person name="Weon H.-Y."/>
        </authorList>
    </citation>
    <scope>NUCLEOTIDE SEQUENCE [LARGE SCALE GENOMIC DNA]</scope>
    <source>
        <strain evidence="4 5">COS04-44</strain>
    </source>
</reference>
<feature type="transmembrane region" description="Helical" evidence="3">
    <location>
        <begin position="144"/>
        <end position="161"/>
    </location>
</feature>
<protein>
    <submittedName>
        <fullName evidence="4">CDP-alcohol phosphatidyltransferase family protein</fullName>
    </submittedName>
</protein>
<keyword evidence="5" id="KW-1185">Reference proteome</keyword>
<feature type="transmembrane region" description="Helical" evidence="3">
    <location>
        <begin position="276"/>
        <end position="297"/>
    </location>
</feature>
<accession>A0ABZ2FDM3</accession>
<dbReference type="RefSeq" id="WP_338537720.1">
    <property type="nucleotide sequence ID" value="NZ_CP104874.1"/>
</dbReference>
<evidence type="ECO:0000256" key="2">
    <source>
        <dbReference type="RuleBase" id="RU003750"/>
    </source>
</evidence>
<dbReference type="InterPro" id="IPR000462">
    <property type="entry name" value="CDP-OH_P_trans"/>
</dbReference>
<feature type="transmembrane region" description="Helical" evidence="3">
    <location>
        <begin position="190"/>
        <end position="208"/>
    </location>
</feature>
<keyword evidence="3" id="KW-0812">Transmembrane</keyword>
<proteinExistence type="inferred from homology"/>
<dbReference type="InterPro" id="IPR017850">
    <property type="entry name" value="Alkaline_phosphatase_core_sf"/>
</dbReference>
<feature type="transmembrane region" description="Helical" evidence="3">
    <location>
        <begin position="47"/>
        <end position="66"/>
    </location>
</feature>
<feature type="transmembrane region" description="Helical" evidence="3">
    <location>
        <begin position="21"/>
        <end position="41"/>
    </location>
</feature>
<dbReference type="Gene3D" id="1.20.120.1760">
    <property type="match status" value="1"/>
</dbReference>